<comment type="caution">
    <text evidence="1">The sequence shown here is derived from an EMBL/GenBank/DDBJ whole genome shotgun (WGS) entry which is preliminary data.</text>
</comment>
<sequence>MTDDLTTRARTMLLSTDEPTLLQQVWAFRLLAPVSPAVYRPKLTRALVRLSDSVREDHAARHALLSEALEAADGLHPDNPDRNPALHTALDALQTMHSEFDDHEQWLTLSRHRVDLARSSGGPAFLAGALYALATALAGCGRFGEAADALHEQRRVLPPTAWDRDRYLPQLSALLSAAGRPAEAHLAYGEHAARLAAAATESDGHHRLPRSGD</sequence>
<dbReference type="SUPFAM" id="SSF48452">
    <property type="entry name" value="TPR-like"/>
    <property type="match status" value="1"/>
</dbReference>
<gene>
    <name evidence="1" type="ORF">GCM10023235_73030</name>
</gene>
<accession>A0ABP9EP61</accession>
<dbReference type="Proteomes" id="UP001501752">
    <property type="component" value="Unassembled WGS sequence"/>
</dbReference>
<keyword evidence="2" id="KW-1185">Reference proteome</keyword>
<protein>
    <submittedName>
        <fullName evidence="1">Uncharacterized protein</fullName>
    </submittedName>
</protein>
<dbReference type="InterPro" id="IPR011990">
    <property type="entry name" value="TPR-like_helical_dom_sf"/>
</dbReference>
<name>A0ABP9EP61_9ACTN</name>
<evidence type="ECO:0000313" key="1">
    <source>
        <dbReference type="EMBL" id="GAA4881938.1"/>
    </source>
</evidence>
<reference evidence="2" key="1">
    <citation type="journal article" date="2019" name="Int. J. Syst. Evol. Microbiol.">
        <title>The Global Catalogue of Microorganisms (GCM) 10K type strain sequencing project: providing services to taxonomists for standard genome sequencing and annotation.</title>
        <authorList>
            <consortium name="The Broad Institute Genomics Platform"/>
            <consortium name="The Broad Institute Genome Sequencing Center for Infectious Disease"/>
            <person name="Wu L."/>
            <person name="Ma J."/>
        </authorList>
    </citation>
    <scope>NUCLEOTIDE SEQUENCE [LARGE SCALE GENOMIC DNA]</scope>
    <source>
        <strain evidence="2">JCM 13006</strain>
    </source>
</reference>
<proteinExistence type="predicted"/>
<evidence type="ECO:0000313" key="2">
    <source>
        <dbReference type="Proteomes" id="UP001501752"/>
    </source>
</evidence>
<dbReference type="EMBL" id="BAABIS010000001">
    <property type="protein sequence ID" value="GAA4881938.1"/>
    <property type="molecule type" value="Genomic_DNA"/>
</dbReference>
<dbReference type="RefSeq" id="WP_345701211.1">
    <property type="nucleotide sequence ID" value="NZ_BAABIS010000001.1"/>
</dbReference>
<organism evidence="1 2">
    <name type="scientific">Kitasatospora terrestris</name>
    <dbReference type="NCBI Taxonomy" id="258051"/>
    <lineage>
        <taxon>Bacteria</taxon>
        <taxon>Bacillati</taxon>
        <taxon>Actinomycetota</taxon>
        <taxon>Actinomycetes</taxon>
        <taxon>Kitasatosporales</taxon>
        <taxon>Streptomycetaceae</taxon>
        <taxon>Kitasatospora</taxon>
    </lineage>
</organism>